<organism evidence="4 5">
    <name type="scientific">Pseudomonas putida</name>
    <name type="common">Arthrobacter siderocapsulatus</name>
    <dbReference type="NCBI Taxonomy" id="303"/>
    <lineage>
        <taxon>Bacteria</taxon>
        <taxon>Pseudomonadati</taxon>
        <taxon>Pseudomonadota</taxon>
        <taxon>Gammaproteobacteria</taxon>
        <taxon>Pseudomonadales</taxon>
        <taxon>Pseudomonadaceae</taxon>
        <taxon>Pseudomonas</taxon>
    </lineage>
</organism>
<feature type="region of interest" description="Disordered" evidence="2">
    <location>
        <begin position="49"/>
        <end position="74"/>
    </location>
</feature>
<dbReference type="SUPFAM" id="SSF46565">
    <property type="entry name" value="Chaperone J-domain"/>
    <property type="match status" value="1"/>
</dbReference>
<name>A0AAD0PD04_PSEPU</name>
<gene>
    <name evidence="4" type="ORF">C1S65_19935</name>
</gene>
<protein>
    <submittedName>
        <fullName evidence="4">Molecular chaperone DnaJ</fullName>
    </submittedName>
</protein>
<reference evidence="4 5" key="1">
    <citation type="submission" date="2018-06" db="EMBL/GenBank/DDBJ databases">
        <title>The genome of Pseudomonas putida NX-1, a lignin degrader.</title>
        <authorList>
            <person name="Xu Z."/>
        </authorList>
    </citation>
    <scope>NUCLEOTIDE SEQUENCE [LARGE SCALE GENOMIC DNA]</scope>
    <source>
        <strain evidence="4 5">NX-1</strain>
    </source>
</reference>
<keyword evidence="3" id="KW-0472">Membrane</keyword>
<evidence type="ECO:0000313" key="5">
    <source>
        <dbReference type="Proteomes" id="UP000251617"/>
    </source>
</evidence>
<sequence>MSCWIRLGIEPTQDLDTIRQAYRGRLPTHHPETDPEGFQALRAAYEEAQRLAREHAETGAAPEQQAAEGRTEASTSEAFEAFHALLEDSTRRYEPQAWQNYIAQLDELPLEQLEDLSWRLLHNLRNCGPISYQCARLLAQRMGWAEQLLRLAPEDAQEIEAFLQRIEEPDPFDTRLMRSWSPAAQLETLWYFRSLGYYHQERPLFEYAQFAGCHTCVAFPDDEHLVQRLTEQFSQVGIGSLTLHARLQLQHQQAPDDVDLLFLLARQADALGAEQQALDCWLRLWREHRHPQAERWLLDLCARYQPQRLPLLIQALDQQSTPDTWPADLADPAQVLGSPAQSPQTLARWSEASRLGLEGIAATYIDWRLDGDDELPLLAWLLPNQDDRELHRRYWQAWALQRGEAGLLRTIVDERLGNDPLDALILEGFQRQAAQQLHWLEHSPVARALVEYCARDEGPVELPEALKSDALHPACREWLRRMRVYSPRALGELNEHFDMRRMFTVPFGLVLMEELALNGVELPPMVEGEALWNWHRQQLFMLATAQQPQRWLDLAPPQLAAQLTYPSDHPFAPLHKVLIARQAQFNEHNALLGWMDDRDPLQALVASRLHTLGYVFGSTRLPSAVRLLECLEEDVGTLDGHPLGYMLLCAVLYHDPELDAQQRARLRDRLEAMNNDSPWFAPLRDGLIAGKVKRPPRQAVEQEEKVDGKLLNEILDAFNHLVKSASPPGTRSLMRLQKAKDDPDQDTGLRCASMAILARAERLLMARVSQTPVPSWAFWRLDSRLNRSDLIAHVIVMLLAGTALTTATKSPMLWTLVVLLLLTSFLRRLRDLGQGVWALVGLLAVSRLLPFAPLLLVGLPGDKLANRYGPSPDDPDQLQLGLQVALRRLNHP</sequence>
<keyword evidence="1" id="KW-0143">Chaperone</keyword>
<dbReference type="InterPro" id="IPR036869">
    <property type="entry name" value="J_dom_sf"/>
</dbReference>
<proteinExistence type="predicted"/>
<keyword evidence="3" id="KW-1133">Transmembrane helix</keyword>
<keyword evidence="3" id="KW-0812">Transmembrane</keyword>
<dbReference type="EMBL" id="CP030750">
    <property type="protein sequence ID" value="AXA26269.1"/>
    <property type="molecule type" value="Genomic_DNA"/>
</dbReference>
<evidence type="ECO:0000256" key="3">
    <source>
        <dbReference type="SAM" id="Phobius"/>
    </source>
</evidence>
<accession>A0AAD0PD04</accession>
<dbReference type="Proteomes" id="UP000251617">
    <property type="component" value="Chromosome"/>
</dbReference>
<feature type="transmembrane region" description="Helical" evidence="3">
    <location>
        <begin position="835"/>
        <end position="857"/>
    </location>
</feature>
<evidence type="ECO:0000256" key="1">
    <source>
        <dbReference type="ARBA" id="ARBA00023186"/>
    </source>
</evidence>
<evidence type="ECO:0000256" key="2">
    <source>
        <dbReference type="SAM" id="MobiDB-lite"/>
    </source>
</evidence>
<dbReference type="AlphaFoldDB" id="A0AAD0PD04"/>
<evidence type="ECO:0000313" key="4">
    <source>
        <dbReference type="EMBL" id="AXA26269.1"/>
    </source>
</evidence>
<dbReference type="RefSeq" id="WP_112898959.1">
    <property type="nucleotide sequence ID" value="NZ_CP030750.1"/>
</dbReference>